<dbReference type="InterPro" id="IPR001537">
    <property type="entry name" value="SpoU_MeTrfase"/>
</dbReference>
<sequence>MRKLAWDEIDRPNPEELADLPRHPVSVVAHNIRSIYNVGALFRTGDAARIEHLYLTGYTGTPDHKDLHKTALGAQDLVPWSTEDDVLALLEDLRSQGYTIAALELTDASQPPAELAADAFPLALVLGNEVHGIDSDVLDVCDVALEIPQYGAKQSLNVSVAFGIAVYDLVRRYRSPSSTHA</sequence>
<gene>
    <name evidence="4" type="ORF">CRI93_02180</name>
</gene>
<dbReference type="PANTHER" id="PTHR46429">
    <property type="entry name" value="23S RRNA (GUANOSINE-2'-O-)-METHYLTRANSFERASE RLMB"/>
    <property type="match status" value="1"/>
</dbReference>
<organism evidence="4 5">
    <name type="scientific">Longimonas halophila</name>
    <dbReference type="NCBI Taxonomy" id="1469170"/>
    <lineage>
        <taxon>Bacteria</taxon>
        <taxon>Pseudomonadati</taxon>
        <taxon>Rhodothermota</taxon>
        <taxon>Rhodothermia</taxon>
        <taxon>Rhodothermales</taxon>
        <taxon>Salisaetaceae</taxon>
        <taxon>Longimonas</taxon>
    </lineage>
</organism>
<reference evidence="4 5" key="1">
    <citation type="submission" date="2017-10" db="EMBL/GenBank/DDBJ databases">
        <title>Draft genome of Longimonas halophila.</title>
        <authorList>
            <person name="Goh K.M."/>
            <person name="Shamsir M.S."/>
            <person name="Lim S.W."/>
        </authorList>
    </citation>
    <scope>NUCLEOTIDE SEQUENCE [LARGE SCALE GENOMIC DNA]</scope>
    <source>
        <strain evidence="4 5">KCTC 42399</strain>
    </source>
</reference>
<keyword evidence="5" id="KW-1185">Reference proteome</keyword>
<dbReference type="Pfam" id="PF00588">
    <property type="entry name" value="SpoU_methylase"/>
    <property type="match status" value="1"/>
</dbReference>
<dbReference type="Proteomes" id="UP000221024">
    <property type="component" value="Unassembled WGS sequence"/>
</dbReference>
<accession>A0A2H3P9Q2</accession>
<dbReference type="OrthoDB" id="9795352at2"/>
<dbReference type="GO" id="GO:0003723">
    <property type="term" value="F:RNA binding"/>
    <property type="evidence" value="ECO:0007669"/>
    <property type="project" value="InterPro"/>
</dbReference>
<dbReference type="AlphaFoldDB" id="A0A2H3P9Q2"/>
<dbReference type="Gene3D" id="3.40.1280.10">
    <property type="match status" value="1"/>
</dbReference>
<dbReference type="GO" id="GO:0032259">
    <property type="term" value="P:methylation"/>
    <property type="evidence" value="ECO:0007669"/>
    <property type="project" value="UniProtKB-KW"/>
</dbReference>
<dbReference type="GO" id="GO:0008173">
    <property type="term" value="F:RNA methyltransferase activity"/>
    <property type="evidence" value="ECO:0007669"/>
    <property type="project" value="InterPro"/>
</dbReference>
<dbReference type="GO" id="GO:0005829">
    <property type="term" value="C:cytosol"/>
    <property type="evidence" value="ECO:0007669"/>
    <property type="project" value="TreeGrafter"/>
</dbReference>
<name>A0A2H3P9Q2_9BACT</name>
<keyword evidence="2 4" id="KW-0808">Transferase</keyword>
<keyword evidence="1 4" id="KW-0489">Methyltransferase</keyword>
<dbReference type="InterPro" id="IPR029028">
    <property type="entry name" value="Alpha/beta_knot_MTases"/>
</dbReference>
<comment type="caution">
    <text evidence="4">The sequence shown here is derived from an EMBL/GenBank/DDBJ whole genome shotgun (WGS) entry which is preliminary data.</text>
</comment>
<evidence type="ECO:0000259" key="3">
    <source>
        <dbReference type="Pfam" id="PF00588"/>
    </source>
</evidence>
<evidence type="ECO:0000256" key="1">
    <source>
        <dbReference type="ARBA" id="ARBA00022603"/>
    </source>
</evidence>
<dbReference type="InterPro" id="IPR004441">
    <property type="entry name" value="rRNA_MeTrfase_TrmH"/>
</dbReference>
<protein>
    <submittedName>
        <fullName evidence="4">rRNA methyltransferase</fullName>
    </submittedName>
</protein>
<dbReference type="GO" id="GO:0006396">
    <property type="term" value="P:RNA processing"/>
    <property type="evidence" value="ECO:0007669"/>
    <property type="project" value="InterPro"/>
</dbReference>
<dbReference type="EMBL" id="PDEP01000001">
    <property type="protein sequence ID" value="PEN09655.1"/>
    <property type="molecule type" value="Genomic_DNA"/>
</dbReference>
<feature type="domain" description="tRNA/rRNA methyltransferase SpoU type" evidence="3">
    <location>
        <begin position="25"/>
        <end position="167"/>
    </location>
</feature>
<evidence type="ECO:0000313" key="4">
    <source>
        <dbReference type="EMBL" id="PEN09655.1"/>
    </source>
</evidence>
<dbReference type="RefSeq" id="WP_098061055.1">
    <property type="nucleotide sequence ID" value="NZ_PDEP01000001.1"/>
</dbReference>
<evidence type="ECO:0000256" key="2">
    <source>
        <dbReference type="ARBA" id="ARBA00022679"/>
    </source>
</evidence>
<dbReference type="SUPFAM" id="SSF75217">
    <property type="entry name" value="alpha/beta knot"/>
    <property type="match status" value="1"/>
</dbReference>
<dbReference type="InterPro" id="IPR029026">
    <property type="entry name" value="tRNA_m1G_MTases_N"/>
</dbReference>
<dbReference type="CDD" id="cd18097">
    <property type="entry name" value="SpoU-like"/>
    <property type="match status" value="1"/>
</dbReference>
<proteinExistence type="predicted"/>
<evidence type="ECO:0000313" key="5">
    <source>
        <dbReference type="Proteomes" id="UP000221024"/>
    </source>
</evidence>
<dbReference type="PANTHER" id="PTHR46429:SF1">
    <property type="entry name" value="23S RRNA (GUANOSINE-2'-O-)-METHYLTRANSFERASE RLMB"/>
    <property type="match status" value="1"/>
</dbReference>